<dbReference type="Proteomes" id="UP000828941">
    <property type="component" value="Chromosome 13"/>
</dbReference>
<keyword evidence="2" id="KW-1185">Reference proteome</keyword>
<organism evidence="1 2">
    <name type="scientific">Bauhinia variegata</name>
    <name type="common">Purple orchid tree</name>
    <name type="synonym">Phanera variegata</name>
    <dbReference type="NCBI Taxonomy" id="167791"/>
    <lineage>
        <taxon>Eukaryota</taxon>
        <taxon>Viridiplantae</taxon>
        <taxon>Streptophyta</taxon>
        <taxon>Embryophyta</taxon>
        <taxon>Tracheophyta</taxon>
        <taxon>Spermatophyta</taxon>
        <taxon>Magnoliopsida</taxon>
        <taxon>eudicotyledons</taxon>
        <taxon>Gunneridae</taxon>
        <taxon>Pentapetalae</taxon>
        <taxon>rosids</taxon>
        <taxon>fabids</taxon>
        <taxon>Fabales</taxon>
        <taxon>Fabaceae</taxon>
        <taxon>Cercidoideae</taxon>
        <taxon>Cercideae</taxon>
        <taxon>Bauhiniinae</taxon>
        <taxon>Bauhinia</taxon>
    </lineage>
</organism>
<protein>
    <submittedName>
        <fullName evidence="1">Uncharacterized protein</fullName>
    </submittedName>
</protein>
<evidence type="ECO:0000313" key="2">
    <source>
        <dbReference type="Proteomes" id="UP000828941"/>
    </source>
</evidence>
<dbReference type="EMBL" id="CM039438">
    <property type="protein sequence ID" value="KAI4301141.1"/>
    <property type="molecule type" value="Genomic_DNA"/>
</dbReference>
<name>A0ACB9KVI2_BAUVA</name>
<proteinExistence type="predicted"/>
<evidence type="ECO:0000313" key="1">
    <source>
        <dbReference type="EMBL" id="KAI4301141.1"/>
    </source>
</evidence>
<sequence length="66" mass="7071">MESTCSVNPNKLTSPQVVIQYGEDIPNFAKIGSLILSKSHPPPPLPRTTSSAAIRPAYNTFSSIIS</sequence>
<reference evidence="1 2" key="1">
    <citation type="journal article" date="2022" name="DNA Res.">
        <title>Chromosomal-level genome assembly of the orchid tree Bauhinia variegata (Leguminosae; Cercidoideae) supports the allotetraploid origin hypothesis of Bauhinia.</title>
        <authorList>
            <person name="Zhong Y."/>
            <person name="Chen Y."/>
            <person name="Zheng D."/>
            <person name="Pang J."/>
            <person name="Liu Y."/>
            <person name="Luo S."/>
            <person name="Meng S."/>
            <person name="Qian L."/>
            <person name="Wei D."/>
            <person name="Dai S."/>
            <person name="Zhou R."/>
        </authorList>
    </citation>
    <scope>NUCLEOTIDE SEQUENCE [LARGE SCALE GENOMIC DNA]</scope>
    <source>
        <strain evidence="1">BV-YZ2020</strain>
    </source>
</reference>
<accession>A0ACB9KVI2</accession>
<gene>
    <name evidence="1" type="ORF">L6164_034452</name>
</gene>
<comment type="caution">
    <text evidence="1">The sequence shown here is derived from an EMBL/GenBank/DDBJ whole genome shotgun (WGS) entry which is preliminary data.</text>
</comment>